<evidence type="ECO:0000256" key="1">
    <source>
        <dbReference type="SAM" id="MobiDB-lite"/>
    </source>
</evidence>
<dbReference type="PANTHER" id="PTHR15615">
    <property type="match status" value="1"/>
</dbReference>
<dbReference type="Gene3D" id="1.10.472.10">
    <property type="entry name" value="Cyclin-like"/>
    <property type="match status" value="1"/>
</dbReference>
<dbReference type="InterPro" id="IPR013922">
    <property type="entry name" value="Cyclin_PHO80-like"/>
</dbReference>
<proteinExistence type="predicted"/>
<dbReference type="AlphaFoldDB" id="A0A5N5QS03"/>
<feature type="region of interest" description="Disordered" evidence="1">
    <location>
        <begin position="201"/>
        <end position="226"/>
    </location>
</feature>
<dbReference type="GO" id="GO:0016538">
    <property type="term" value="F:cyclin-dependent protein serine/threonine kinase regulator activity"/>
    <property type="evidence" value="ECO:0007669"/>
    <property type="project" value="TreeGrafter"/>
</dbReference>
<organism evidence="2 3">
    <name type="scientific">Ceratobasidium theobromae</name>
    <dbReference type="NCBI Taxonomy" id="1582974"/>
    <lineage>
        <taxon>Eukaryota</taxon>
        <taxon>Fungi</taxon>
        <taxon>Dikarya</taxon>
        <taxon>Basidiomycota</taxon>
        <taxon>Agaricomycotina</taxon>
        <taxon>Agaricomycetes</taxon>
        <taxon>Cantharellales</taxon>
        <taxon>Ceratobasidiaceae</taxon>
        <taxon>Ceratobasidium</taxon>
    </lineage>
</organism>
<dbReference type="GO" id="GO:0000307">
    <property type="term" value="C:cyclin-dependent protein kinase holoenzyme complex"/>
    <property type="evidence" value="ECO:0007669"/>
    <property type="project" value="TreeGrafter"/>
</dbReference>
<keyword evidence="3" id="KW-1185">Reference proteome</keyword>
<dbReference type="PANTHER" id="PTHR15615:SF36">
    <property type="entry name" value="PHO85 CYCLIN-5"/>
    <property type="match status" value="1"/>
</dbReference>
<gene>
    <name evidence="2" type="ORF">CTheo_1998</name>
</gene>
<dbReference type="OrthoDB" id="286814at2759"/>
<dbReference type="SUPFAM" id="SSF47954">
    <property type="entry name" value="Cyclin-like"/>
    <property type="match status" value="1"/>
</dbReference>
<dbReference type="InterPro" id="IPR036915">
    <property type="entry name" value="Cyclin-like_sf"/>
</dbReference>
<protein>
    <recommendedName>
        <fullName evidence="4">Cyclin N-terminal domain-containing protein</fullName>
    </recommendedName>
</protein>
<dbReference type="EMBL" id="SSOP01000019">
    <property type="protein sequence ID" value="KAB5594515.1"/>
    <property type="molecule type" value="Genomic_DNA"/>
</dbReference>
<sequence length="415" mass="45190">MVQVLSPVNPLAHKPRPSSFRCSPITRRRTLPSPRDLSFSQAKYQNAIERAAVRKLTAQIVACAQHSSLSKLEHPNTTVLAAPFASSVSALAPINPAPAAPLELENSRPDIKPKVDIFKNTTKSDELLGVYGKRIWVHCFLTFIGAIDLTLAALHRIYIEDFAQDSGPFQPQTMSQASFNVVEPGGRAYKHCYDQSPPSTCGSSVSSASSTPCALPTPPSSPGLEPEIAYPGEVGTNKLGGCHTTLHSKVQPVTRTQSLPGNFQYRASSGRNTTAHPVLEDKFSLRWFLTELLRRSRASASVVQLALHYLAEARIPVGKILAGKFKSESVSTDLKEDQGKSMDSPLLDPRKLLLAALMLSTKMLHDHAPNNRAWARVCGLDARDVNACERALGQALNWELAHMFVGPLDESAMIE</sequence>
<dbReference type="GO" id="GO:0005634">
    <property type="term" value="C:nucleus"/>
    <property type="evidence" value="ECO:0007669"/>
    <property type="project" value="TreeGrafter"/>
</dbReference>
<evidence type="ECO:0000313" key="2">
    <source>
        <dbReference type="EMBL" id="KAB5594515.1"/>
    </source>
</evidence>
<reference evidence="2 3" key="1">
    <citation type="journal article" date="2019" name="Fungal Biol. Biotechnol.">
        <title>Draft genome sequence of fastidious pathogen Ceratobasidium theobromae, which causes vascular-streak dieback in Theobroma cacao.</title>
        <authorList>
            <person name="Ali S.S."/>
            <person name="Asman A."/>
            <person name="Shao J."/>
            <person name="Firmansyah A.P."/>
            <person name="Susilo A.W."/>
            <person name="Rosmana A."/>
            <person name="McMahon P."/>
            <person name="Junaid M."/>
            <person name="Guest D."/>
            <person name="Kheng T.Y."/>
            <person name="Meinhardt L.W."/>
            <person name="Bailey B.A."/>
        </authorList>
    </citation>
    <scope>NUCLEOTIDE SEQUENCE [LARGE SCALE GENOMIC DNA]</scope>
    <source>
        <strain evidence="2 3">CT2</strain>
    </source>
</reference>
<dbReference type="CDD" id="cd20557">
    <property type="entry name" value="CYCLIN_ScPCL1-like"/>
    <property type="match status" value="1"/>
</dbReference>
<name>A0A5N5QS03_9AGAM</name>
<feature type="region of interest" description="Disordered" evidence="1">
    <location>
        <begin position="1"/>
        <end position="37"/>
    </location>
</feature>
<dbReference type="GO" id="GO:0019901">
    <property type="term" value="F:protein kinase binding"/>
    <property type="evidence" value="ECO:0007669"/>
    <property type="project" value="InterPro"/>
</dbReference>
<accession>A0A5N5QS03</accession>
<feature type="compositionally biased region" description="Low complexity" evidence="1">
    <location>
        <begin position="201"/>
        <end position="214"/>
    </location>
</feature>
<comment type="caution">
    <text evidence="2">The sequence shown here is derived from an EMBL/GenBank/DDBJ whole genome shotgun (WGS) entry which is preliminary data.</text>
</comment>
<dbReference type="Proteomes" id="UP000383932">
    <property type="component" value="Unassembled WGS sequence"/>
</dbReference>
<evidence type="ECO:0000313" key="3">
    <source>
        <dbReference type="Proteomes" id="UP000383932"/>
    </source>
</evidence>
<evidence type="ECO:0008006" key="4">
    <source>
        <dbReference type="Google" id="ProtNLM"/>
    </source>
</evidence>